<name>A0A8H4AAB1_GIGMA</name>
<keyword evidence="2" id="KW-1185">Reference proteome</keyword>
<dbReference type="GO" id="GO:0004519">
    <property type="term" value="F:endonuclease activity"/>
    <property type="evidence" value="ECO:0007669"/>
    <property type="project" value="UniProtKB-KW"/>
</dbReference>
<accession>A0A8H4AAB1</accession>
<proteinExistence type="predicted"/>
<dbReference type="OrthoDB" id="24645at2759"/>
<dbReference type="EMBL" id="WTPW01001008">
    <property type="protein sequence ID" value="KAF0462939.1"/>
    <property type="molecule type" value="Genomic_DNA"/>
</dbReference>
<keyword evidence="1" id="KW-0255">Endonuclease</keyword>
<dbReference type="AlphaFoldDB" id="A0A8H4AAB1"/>
<dbReference type="Proteomes" id="UP000439903">
    <property type="component" value="Unassembled WGS sequence"/>
</dbReference>
<evidence type="ECO:0000313" key="2">
    <source>
        <dbReference type="Proteomes" id="UP000439903"/>
    </source>
</evidence>
<protein>
    <submittedName>
        <fullName evidence="1">Structure-specific endonuclease subunit SLX1</fullName>
    </submittedName>
</protein>
<evidence type="ECO:0000313" key="1">
    <source>
        <dbReference type="EMBL" id="KAF0462939.1"/>
    </source>
</evidence>
<gene>
    <name evidence="1" type="ORF">F8M41_000230</name>
</gene>
<keyword evidence="1" id="KW-0378">Hydrolase</keyword>
<organism evidence="1 2">
    <name type="scientific">Gigaspora margarita</name>
    <dbReference type="NCBI Taxonomy" id="4874"/>
    <lineage>
        <taxon>Eukaryota</taxon>
        <taxon>Fungi</taxon>
        <taxon>Fungi incertae sedis</taxon>
        <taxon>Mucoromycota</taxon>
        <taxon>Glomeromycotina</taxon>
        <taxon>Glomeromycetes</taxon>
        <taxon>Diversisporales</taxon>
        <taxon>Gigasporaceae</taxon>
        <taxon>Gigaspora</taxon>
    </lineage>
</organism>
<sequence>MALVLKGQKQNDLGNSFLIVYGFPNKKAVLQAWQHYRKNYNTIKTKLCMLQEMLRVNAFGRWSLHLHIVISLKDLPELVNPSHPVFDIEQFPKHTKVTQGSFEDYQRSYGDKYAFVYVNGIPREQRLAHQLKKHEEQIGLLRLS</sequence>
<reference evidence="1 2" key="1">
    <citation type="journal article" date="2019" name="Environ. Microbiol.">
        <title>At the nexus of three kingdoms: the genome of the mycorrhizal fungus Gigaspora margarita provides insights into plant, endobacterial and fungal interactions.</title>
        <authorList>
            <person name="Venice F."/>
            <person name="Ghignone S."/>
            <person name="Salvioli di Fossalunga A."/>
            <person name="Amselem J."/>
            <person name="Novero M."/>
            <person name="Xianan X."/>
            <person name="Sedzielewska Toro K."/>
            <person name="Morin E."/>
            <person name="Lipzen A."/>
            <person name="Grigoriev I.V."/>
            <person name="Henrissat B."/>
            <person name="Martin F.M."/>
            <person name="Bonfante P."/>
        </authorList>
    </citation>
    <scope>NUCLEOTIDE SEQUENCE [LARGE SCALE GENOMIC DNA]</scope>
    <source>
        <strain evidence="1 2">BEG34</strain>
    </source>
</reference>
<keyword evidence="1" id="KW-0540">Nuclease</keyword>
<comment type="caution">
    <text evidence="1">The sequence shown here is derived from an EMBL/GenBank/DDBJ whole genome shotgun (WGS) entry which is preliminary data.</text>
</comment>